<feature type="binding site" evidence="12">
    <location>
        <position position="83"/>
    </location>
    <ligand>
        <name>glycerol</name>
        <dbReference type="ChEBI" id="CHEBI:17754"/>
    </ligand>
</feature>
<comment type="activity regulation">
    <text evidence="12">Activated by phosphorylation and inhibited by fructose 1,6-bisphosphate (FBP).</text>
</comment>
<comment type="similarity">
    <text evidence="2 12 13">Belongs to the FGGY kinase family.</text>
</comment>
<evidence type="ECO:0000256" key="12">
    <source>
        <dbReference type="HAMAP-Rule" id="MF_00186"/>
    </source>
</evidence>
<comment type="subunit">
    <text evidence="11 12">Homotetramer and homodimer (in equilibrium).</text>
</comment>
<dbReference type="Gene3D" id="3.30.420.40">
    <property type="match status" value="2"/>
</dbReference>
<dbReference type="GO" id="GO:0004370">
    <property type="term" value="F:glycerol kinase activity"/>
    <property type="evidence" value="ECO:0007669"/>
    <property type="project" value="UniProtKB-UniRule"/>
</dbReference>
<dbReference type="PROSITE" id="PS00933">
    <property type="entry name" value="FGGY_KINASES_1"/>
    <property type="match status" value="1"/>
</dbReference>
<dbReference type="PANTHER" id="PTHR10196">
    <property type="entry name" value="SUGAR KINASE"/>
    <property type="match status" value="1"/>
</dbReference>
<feature type="binding site" evidence="12">
    <location>
        <position position="12"/>
    </location>
    <ligand>
        <name>ATP</name>
        <dbReference type="ChEBI" id="CHEBI:30616"/>
    </ligand>
</feature>
<evidence type="ECO:0000256" key="8">
    <source>
        <dbReference type="ARBA" id="ARBA00022840"/>
    </source>
</evidence>
<feature type="binding site" evidence="12">
    <location>
        <position position="16"/>
    </location>
    <ligand>
        <name>ADP</name>
        <dbReference type="ChEBI" id="CHEBI:456216"/>
    </ligand>
</feature>
<feature type="binding site" evidence="12">
    <location>
        <position position="83"/>
    </location>
    <ligand>
        <name>sn-glycerol 3-phosphate</name>
        <dbReference type="ChEBI" id="CHEBI:57597"/>
    </ligand>
</feature>
<dbReference type="InterPro" id="IPR000577">
    <property type="entry name" value="Carb_kinase_FGGY"/>
</dbReference>
<comment type="pathway">
    <text evidence="1 12">Polyol metabolism; glycerol degradation via glycerol kinase pathway; sn-glycerol 3-phosphate from glycerol: step 1/1.</text>
</comment>
<dbReference type="HAMAP" id="MF_00186">
    <property type="entry name" value="Glycerol_kin"/>
    <property type="match status" value="1"/>
</dbReference>
<evidence type="ECO:0000256" key="11">
    <source>
        <dbReference type="ARBA" id="ARBA00063665"/>
    </source>
</evidence>
<dbReference type="Proteomes" id="UP001178303">
    <property type="component" value="Chromosome"/>
</dbReference>
<dbReference type="FunFam" id="3.30.420.40:FF:000008">
    <property type="entry name" value="Glycerol kinase"/>
    <property type="match status" value="1"/>
</dbReference>
<comment type="function">
    <text evidence="10 12">Key enzyme in the regulation of glycerol uptake and metabolism. Catalyzes the phosphorylation of glycerol to yield sn-glycerol 3-phosphate.</text>
</comment>
<feature type="binding site" evidence="12">
    <location>
        <position position="309"/>
    </location>
    <ligand>
        <name>ADP</name>
        <dbReference type="ChEBI" id="CHEBI:456216"/>
    </ligand>
</feature>
<feature type="binding site" evidence="12">
    <location>
        <position position="266"/>
    </location>
    <ligand>
        <name>ATP</name>
        <dbReference type="ChEBI" id="CHEBI:30616"/>
    </ligand>
</feature>
<dbReference type="InterPro" id="IPR005999">
    <property type="entry name" value="Glycerol_kin"/>
</dbReference>
<protein>
    <recommendedName>
        <fullName evidence="12">Glycerol kinase</fullName>
        <ecNumber evidence="12">2.7.1.30</ecNumber>
    </recommendedName>
    <alternativeName>
        <fullName evidence="12">ATP:glycerol 3-phosphotransferase</fullName>
    </alternativeName>
    <alternativeName>
        <fullName evidence="12">Glycerokinase</fullName>
        <shortName evidence="12">GK</shortName>
    </alternativeName>
</protein>
<feature type="binding site" evidence="12">
    <location>
        <position position="134"/>
    </location>
    <ligand>
        <name>glycerol</name>
        <dbReference type="ChEBI" id="CHEBI:17754"/>
    </ligand>
</feature>
<dbReference type="PIRSF" id="PIRSF000538">
    <property type="entry name" value="GlpK"/>
    <property type="match status" value="1"/>
</dbReference>
<dbReference type="EMBL" id="CP126099">
    <property type="protein sequence ID" value="WHY30202.1"/>
    <property type="molecule type" value="Genomic_DNA"/>
</dbReference>
<feature type="binding site" evidence="12">
    <location>
        <position position="313"/>
    </location>
    <ligand>
        <name>ATP</name>
        <dbReference type="ChEBI" id="CHEBI:30616"/>
    </ligand>
</feature>
<organism evidence="14 15">
    <name type="scientific">Bacillus wiedmannii</name>
    <dbReference type="NCBI Taxonomy" id="1890302"/>
    <lineage>
        <taxon>Bacteria</taxon>
        <taxon>Bacillati</taxon>
        <taxon>Bacillota</taxon>
        <taxon>Bacilli</taxon>
        <taxon>Bacillales</taxon>
        <taxon>Bacillaceae</taxon>
        <taxon>Bacillus</taxon>
        <taxon>Bacillus cereus group</taxon>
    </lineage>
</organism>
<dbReference type="PANTHER" id="PTHR10196:SF69">
    <property type="entry name" value="GLYCEROL KINASE"/>
    <property type="match status" value="1"/>
</dbReference>
<evidence type="ECO:0000256" key="2">
    <source>
        <dbReference type="ARBA" id="ARBA00009156"/>
    </source>
</evidence>
<keyword evidence="8 12" id="KW-0067">ATP-binding</keyword>
<evidence type="ECO:0000256" key="5">
    <source>
        <dbReference type="ARBA" id="ARBA00022741"/>
    </source>
</evidence>
<dbReference type="GO" id="GO:0005829">
    <property type="term" value="C:cytosol"/>
    <property type="evidence" value="ECO:0007669"/>
    <property type="project" value="TreeGrafter"/>
</dbReference>
<evidence type="ECO:0000256" key="6">
    <source>
        <dbReference type="ARBA" id="ARBA00022777"/>
    </source>
</evidence>
<dbReference type="SUPFAM" id="SSF53067">
    <property type="entry name" value="Actin-like ATPase domain"/>
    <property type="match status" value="2"/>
</dbReference>
<dbReference type="GO" id="GO:0005524">
    <property type="term" value="F:ATP binding"/>
    <property type="evidence" value="ECO:0007669"/>
    <property type="project" value="UniProtKB-UniRule"/>
</dbReference>
<feature type="binding site" evidence="12">
    <location>
        <position position="244"/>
    </location>
    <ligand>
        <name>glycerol</name>
        <dbReference type="ChEBI" id="CHEBI:17754"/>
    </ligand>
</feature>
<feature type="binding site" evidence="12">
    <location>
        <position position="134"/>
    </location>
    <ligand>
        <name>sn-glycerol 3-phosphate</name>
        <dbReference type="ChEBI" id="CHEBI:57597"/>
    </ligand>
</feature>
<feature type="binding site" evidence="12">
    <location>
        <position position="266"/>
    </location>
    <ligand>
        <name>ADP</name>
        <dbReference type="ChEBI" id="CHEBI:456216"/>
    </ligand>
</feature>
<comment type="catalytic activity">
    <reaction evidence="9 12">
        <text>glycerol + ATP = sn-glycerol 3-phosphate + ADP + H(+)</text>
        <dbReference type="Rhea" id="RHEA:21644"/>
        <dbReference type="ChEBI" id="CHEBI:15378"/>
        <dbReference type="ChEBI" id="CHEBI:17754"/>
        <dbReference type="ChEBI" id="CHEBI:30616"/>
        <dbReference type="ChEBI" id="CHEBI:57597"/>
        <dbReference type="ChEBI" id="CHEBI:456216"/>
        <dbReference type="EC" id="2.7.1.30"/>
    </reaction>
</comment>
<comment type="PTM">
    <text evidence="12">The phosphoenolpyruvate-dependent sugar phosphotransferase system (PTS), including enzyme I, and histidine-containing protein (HPr) are required for the phosphorylation, which leads to the activation of the enzyme.</text>
</comment>
<dbReference type="EC" id="2.7.1.30" evidence="12"/>
<feature type="binding site" evidence="12">
    <location>
        <position position="12"/>
    </location>
    <ligand>
        <name>ADP</name>
        <dbReference type="ChEBI" id="CHEBI:456216"/>
    </ligand>
</feature>
<feature type="binding site" evidence="12">
    <location>
        <position position="12"/>
    </location>
    <ligand>
        <name>sn-glycerol 3-phosphate</name>
        <dbReference type="ChEBI" id="CHEBI:57597"/>
    </ligand>
</feature>
<dbReference type="NCBIfam" id="TIGR01311">
    <property type="entry name" value="glycerol_kin"/>
    <property type="match status" value="1"/>
</dbReference>
<dbReference type="InterPro" id="IPR018485">
    <property type="entry name" value="FGGY_C"/>
</dbReference>
<feature type="binding site" evidence="12">
    <location>
        <position position="410"/>
    </location>
    <ligand>
        <name>ADP</name>
        <dbReference type="ChEBI" id="CHEBI:456216"/>
    </ligand>
</feature>
<evidence type="ECO:0000256" key="7">
    <source>
        <dbReference type="ARBA" id="ARBA00022798"/>
    </source>
</evidence>
<name>C2PBC8_9BACI</name>
<dbReference type="InterPro" id="IPR018484">
    <property type="entry name" value="FGGY_N"/>
</dbReference>
<evidence type="ECO:0000256" key="3">
    <source>
        <dbReference type="ARBA" id="ARBA00022553"/>
    </source>
</evidence>
<evidence type="ECO:0000256" key="4">
    <source>
        <dbReference type="ARBA" id="ARBA00022679"/>
    </source>
</evidence>
<evidence type="ECO:0000313" key="14">
    <source>
        <dbReference type="EMBL" id="WHY30202.1"/>
    </source>
</evidence>
<evidence type="ECO:0000256" key="13">
    <source>
        <dbReference type="RuleBase" id="RU003733"/>
    </source>
</evidence>
<feature type="binding site" evidence="12">
    <location>
        <position position="82"/>
    </location>
    <ligand>
        <name>sn-glycerol 3-phosphate</name>
        <dbReference type="ChEBI" id="CHEBI:57597"/>
    </ligand>
</feature>
<dbReference type="AlphaFoldDB" id="C2PBC8"/>
<keyword evidence="3 12" id="KW-0597">Phosphoprotein</keyword>
<gene>
    <name evidence="12 14" type="primary">glpK</name>
    <name evidence="14" type="ORF">QNH45_05370</name>
</gene>
<keyword evidence="4 12" id="KW-0808">Transferase</keyword>
<sequence length="496" mass="55089">MKKYILSLDQGTTSSRAILFNKKGEIVHSAQKEFTQHFPKPGWVEHNAQEIWGSILAVIATCLSEADVKPEQIAGIGITNQRETAVVWDKTTGKPIYNAIVWQSRQTMEICDELKEKGYSEMVREKTGLLIDAYFSGTKVKWILDNVEGAREKAENGDLLFGTIDTWLVWKLSGGKAHVTDYSNASRTLMFNIHDLQWDDELLDMLTVPKSMLPEVRPSSEIYGETIDYHFFGQNIPIAGVAGDQQAALFGQACFGEGMAKNTYGTGCFMLMNTGEKAVASEHGLLTTIAWGLDGKVNYALEGSIFVAGSAIQWLRDGMRMFKDASESEVYASRVASTEGVYVVPAFVGLGTPYWDSEVRGAMFGVTRGTTKEHFIRATLESLAYQTKDVLCAMEADSGIELKTLRVDGGAVKNNFLMKFQSDILDVPVERPVINETTALGAAYLAGLAVGYWKNQDEIKEQWHMDKRFEPTMEAETSEELYAGWKKAIEATKAFK</sequence>
<dbReference type="RefSeq" id="WP_000759996.1">
    <property type="nucleotide sequence ID" value="NZ_CM000718.1"/>
</dbReference>
<keyword evidence="6 12" id="KW-0418">Kinase</keyword>
<dbReference type="FunFam" id="3.30.420.40:FF:000007">
    <property type="entry name" value="Glycerol kinase"/>
    <property type="match status" value="1"/>
</dbReference>
<feature type="binding site" evidence="12">
    <location>
        <position position="414"/>
    </location>
    <ligand>
        <name>ADP</name>
        <dbReference type="ChEBI" id="CHEBI:456216"/>
    </ligand>
</feature>
<reference evidence="14" key="1">
    <citation type="submission" date="2023-05" db="EMBL/GenBank/DDBJ databases">
        <title>Comparative genomics of Bacillaceae isolates and their secondary metabolite potential.</title>
        <authorList>
            <person name="Song L."/>
            <person name="Nielsen L.J."/>
            <person name="Mohite O."/>
            <person name="Xu X."/>
            <person name="Weber T."/>
            <person name="Kovacs A.T."/>
        </authorList>
    </citation>
    <scope>NUCLEOTIDE SEQUENCE</scope>
    <source>
        <strain evidence="14">LN15</strain>
    </source>
</reference>
<feature type="binding site" evidence="12">
    <location>
        <position position="82"/>
    </location>
    <ligand>
        <name>glycerol</name>
        <dbReference type="ChEBI" id="CHEBI:17754"/>
    </ligand>
</feature>
<dbReference type="GO" id="GO:0006072">
    <property type="term" value="P:glycerol-3-phosphate metabolic process"/>
    <property type="evidence" value="ECO:0007669"/>
    <property type="project" value="InterPro"/>
</dbReference>
<dbReference type="CDD" id="cd07786">
    <property type="entry name" value="FGGY_EcGK_like"/>
    <property type="match status" value="1"/>
</dbReference>
<feature type="binding site" evidence="12">
    <location>
        <position position="309"/>
    </location>
    <ligand>
        <name>ATP</name>
        <dbReference type="ChEBI" id="CHEBI:30616"/>
    </ligand>
</feature>
<feature type="binding site" evidence="12">
    <location>
        <position position="244"/>
    </location>
    <ligand>
        <name>sn-glycerol 3-phosphate</name>
        <dbReference type="ChEBI" id="CHEBI:57597"/>
    </ligand>
</feature>
<dbReference type="InterPro" id="IPR018483">
    <property type="entry name" value="Carb_kinase_FGGY_CS"/>
</dbReference>
<feature type="binding site" evidence="12">
    <location>
        <position position="410"/>
    </location>
    <ligand>
        <name>ATP</name>
        <dbReference type="ChEBI" id="CHEBI:30616"/>
    </ligand>
</feature>
<dbReference type="NCBIfam" id="NF000756">
    <property type="entry name" value="PRK00047.1"/>
    <property type="match status" value="1"/>
</dbReference>
<evidence type="ECO:0000256" key="1">
    <source>
        <dbReference type="ARBA" id="ARBA00005190"/>
    </source>
</evidence>
<dbReference type="Pfam" id="PF02782">
    <property type="entry name" value="FGGY_C"/>
    <property type="match status" value="1"/>
</dbReference>
<evidence type="ECO:0000256" key="9">
    <source>
        <dbReference type="ARBA" id="ARBA00052101"/>
    </source>
</evidence>
<keyword evidence="7 12" id="KW-0319">Glycerol metabolism</keyword>
<evidence type="ECO:0000313" key="15">
    <source>
        <dbReference type="Proteomes" id="UP001178303"/>
    </source>
</evidence>
<feature type="binding site" evidence="12">
    <location>
        <position position="245"/>
    </location>
    <ligand>
        <name>glycerol</name>
        <dbReference type="ChEBI" id="CHEBI:17754"/>
    </ligand>
</feature>
<feature type="modified residue" description="Phosphohistidine; by HPr" evidence="12">
    <location>
        <position position="230"/>
    </location>
</feature>
<keyword evidence="5 12" id="KW-0547">Nucleotide-binding</keyword>
<dbReference type="GO" id="GO:0019563">
    <property type="term" value="P:glycerol catabolic process"/>
    <property type="evidence" value="ECO:0007669"/>
    <property type="project" value="UniProtKB-UniRule"/>
</dbReference>
<dbReference type="InterPro" id="IPR043129">
    <property type="entry name" value="ATPase_NBD"/>
</dbReference>
<proteinExistence type="inferred from homology"/>
<feature type="binding site" evidence="12">
    <location>
        <position position="13"/>
    </location>
    <ligand>
        <name>ATP</name>
        <dbReference type="ChEBI" id="CHEBI:30616"/>
    </ligand>
</feature>
<evidence type="ECO:0000256" key="10">
    <source>
        <dbReference type="ARBA" id="ARBA00054633"/>
    </source>
</evidence>
<feature type="binding site" evidence="12">
    <location>
        <position position="14"/>
    </location>
    <ligand>
        <name>ATP</name>
        <dbReference type="ChEBI" id="CHEBI:30616"/>
    </ligand>
</feature>
<dbReference type="PROSITE" id="PS00445">
    <property type="entry name" value="FGGY_KINASES_2"/>
    <property type="match status" value="1"/>
</dbReference>
<dbReference type="Pfam" id="PF00370">
    <property type="entry name" value="FGGY_N"/>
    <property type="match status" value="1"/>
</dbReference>
<accession>C2PBC8</accession>